<keyword evidence="3" id="KW-1185">Reference proteome</keyword>
<gene>
    <name evidence="2" type="ORF">C0029_02735</name>
</gene>
<reference evidence="2 3" key="1">
    <citation type="submission" date="2018-01" db="EMBL/GenBank/DDBJ databases">
        <title>The draft genome sequence of Halioglobus japonicus S1-36.</title>
        <authorList>
            <person name="Du Z.-J."/>
            <person name="Shi M.-J."/>
        </authorList>
    </citation>
    <scope>NUCLEOTIDE SEQUENCE [LARGE SCALE GENOMIC DNA]</scope>
    <source>
        <strain evidence="2 3">S1-36</strain>
    </source>
</reference>
<evidence type="ECO:0000256" key="1">
    <source>
        <dbReference type="SAM" id="MobiDB-lite"/>
    </source>
</evidence>
<dbReference type="AlphaFoldDB" id="A0AAP8MGM0"/>
<dbReference type="KEGG" id="hja:BST95_15455"/>
<protein>
    <submittedName>
        <fullName evidence="2">Uncharacterized protein</fullName>
    </submittedName>
</protein>
<accession>A0AAP8MGM0</accession>
<evidence type="ECO:0000313" key="2">
    <source>
        <dbReference type="EMBL" id="PLW87520.1"/>
    </source>
</evidence>
<dbReference type="RefSeq" id="WP_084200423.1">
    <property type="nucleotide sequence ID" value="NZ_BMYL01000001.1"/>
</dbReference>
<evidence type="ECO:0000313" key="3">
    <source>
        <dbReference type="Proteomes" id="UP000235162"/>
    </source>
</evidence>
<dbReference type="EMBL" id="PKUR01000001">
    <property type="protein sequence ID" value="PLW87520.1"/>
    <property type="molecule type" value="Genomic_DNA"/>
</dbReference>
<comment type="caution">
    <text evidence="2">The sequence shown here is derived from an EMBL/GenBank/DDBJ whole genome shotgun (WGS) entry which is preliminary data.</text>
</comment>
<name>A0AAP8MGM0_9GAMM</name>
<sequence length="107" mass="11856">MAIVAIPKRPRPHQPEAQVPANDSRKRELIEMLARGDFHGAESIRQEMCAAKEKVVNKHEAAATPANNELSVVSWRNDEGELETLEMTATPEAQAYFESVMAKEAAN</sequence>
<proteinExistence type="predicted"/>
<organism evidence="2 3">
    <name type="scientific">Halioglobus japonicus</name>
    <dbReference type="NCBI Taxonomy" id="930805"/>
    <lineage>
        <taxon>Bacteria</taxon>
        <taxon>Pseudomonadati</taxon>
        <taxon>Pseudomonadota</taxon>
        <taxon>Gammaproteobacteria</taxon>
        <taxon>Cellvibrionales</taxon>
        <taxon>Halieaceae</taxon>
        <taxon>Halioglobus</taxon>
    </lineage>
</organism>
<dbReference type="Proteomes" id="UP000235162">
    <property type="component" value="Unassembled WGS sequence"/>
</dbReference>
<feature type="region of interest" description="Disordered" evidence="1">
    <location>
        <begin position="1"/>
        <end position="25"/>
    </location>
</feature>